<dbReference type="AlphaFoldDB" id="A0A0T7AN35"/>
<accession>A0A0T7AN35</accession>
<dbReference type="RefSeq" id="WP_096406650.1">
    <property type="nucleotide sequence ID" value="NZ_AP014597.1"/>
</dbReference>
<evidence type="ECO:0000256" key="1">
    <source>
        <dbReference type="SAM" id="SignalP"/>
    </source>
</evidence>
<proteinExistence type="predicted"/>
<sequence>MKRKALLSFILAAMAAMWAGTTQAQEYYDLTIALTQVNSINCKNLSFIKGVSGTVKYDDETKTLTLENATIVGDKYKTAISSKIDGLIIKVIGKNKLQTESGSGILYENSITITGGGTLDIECQKNCAIYANKGNLTIEDCTINAKSNEYGIAGYNGTTENLTIKNAAITAEGTEKGSICDFATLTMIGSKISEPSGAAFDPSMHCVALNGEKVTSKVVIVKDATNIEAPTVNATAAQGIYTLSGVRVSNELKDLPKGIYIVNGKKVVKQ</sequence>
<gene>
    <name evidence="2" type="ORF">PIOMA14_I_1878</name>
</gene>
<keyword evidence="1" id="KW-0732">Signal</keyword>
<reference evidence="2 3" key="1">
    <citation type="journal article" date="2016" name="DNA Res.">
        <title>The complete genome sequencing of Prevotella intermedia strain OMA14 and a subsequent fine-scale, intra-species genomic comparison reveal an unusual amplification of conjugative and mobile transposons and identify a novel Prevotella-lineage-specific repeat.</title>
        <authorList>
            <person name="Naito M."/>
            <person name="Ogura Y."/>
            <person name="Itoh T."/>
            <person name="Shoji M."/>
            <person name="Okamoto M."/>
            <person name="Hayashi T."/>
            <person name="Nakayama K."/>
        </authorList>
    </citation>
    <scope>NUCLEOTIDE SEQUENCE [LARGE SCALE GENOMIC DNA]</scope>
    <source>
        <strain evidence="2 3">OMA14</strain>
    </source>
</reference>
<evidence type="ECO:0008006" key="4">
    <source>
        <dbReference type="Google" id="ProtNLM"/>
    </source>
</evidence>
<dbReference type="Proteomes" id="UP000217431">
    <property type="component" value="Chromosome I"/>
</dbReference>
<feature type="chain" id="PRO_5006677899" description="Peptidase" evidence="1">
    <location>
        <begin position="25"/>
        <end position="270"/>
    </location>
</feature>
<feature type="signal peptide" evidence="1">
    <location>
        <begin position="1"/>
        <end position="24"/>
    </location>
</feature>
<evidence type="ECO:0000313" key="2">
    <source>
        <dbReference type="EMBL" id="BAU18386.1"/>
    </source>
</evidence>
<evidence type="ECO:0000313" key="3">
    <source>
        <dbReference type="Proteomes" id="UP000217431"/>
    </source>
</evidence>
<name>A0A0T7AN35_PREIN</name>
<protein>
    <recommendedName>
        <fullName evidence="4">Peptidase</fullName>
    </recommendedName>
</protein>
<organism evidence="2 3">
    <name type="scientific">Prevotella intermedia</name>
    <dbReference type="NCBI Taxonomy" id="28131"/>
    <lineage>
        <taxon>Bacteria</taxon>
        <taxon>Pseudomonadati</taxon>
        <taxon>Bacteroidota</taxon>
        <taxon>Bacteroidia</taxon>
        <taxon>Bacteroidales</taxon>
        <taxon>Prevotellaceae</taxon>
        <taxon>Prevotella</taxon>
    </lineage>
</organism>
<dbReference type="EMBL" id="AP014597">
    <property type="protein sequence ID" value="BAU18386.1"/>
    <property type="molecule type" value="Genomic_DNA"/>
</dbReference>